<feature type="zinc finger region" description="C3H1-type" evidence="4">
    <location>
        <begin position="663"/>
        <end position="690"/>
    </location>
</feature>
<dbReference type="Pfam" id="PF08590">
    <property type="entry name" value="DUF1771"/>
    <property type="match status" value="1"/>
</dbReference>
<dbReference type="Pfam" id="PF00642">
    <property type="entry name" value="zf-CCCH"/>
    <property type="match status" value="1"/>
</dbReference>
<keyword evidence="8" id="KW-1185">Reference proteome</keyword>
<dbReference type="InterPro" id="IPR013899">
    <property type="entry name" value="DUF1771"/>
</dbReference>
<feature type="zinc finger region" description="C3H1-type" evidence="4">
    <location>
        <begin position="639"/>
        <end position="662"/>
    </location>
</feature>
<dbReference type="GeneID" id="91103833"/>
<keyword evidence="3 4" id="KW-0862">Zinc</keyword>
<evidence type="ECO:0000259" key="6">
    <source>
        <dbReference type="PROSITE" id="PS50103"/>
    </source>
</evidence>
<dbReference type="RefSeq" id="XP_066084902.1">
    <property type="nucleotide sequence ID" value="XM_066228805.1"/>
</dbReference>
<feature type="compositionally biased region" description="Low complexity" evidence="5">
    <location>
        <begin position="341"/>
        <end position="363"/>
    </location>
</feature>
<evidence type="ECO:0000256" key="2">
    <source>
        <dbReference type="ARBA" id="ARBA00022771"/>
    </source>
</evidence>
<dbReference type="AlphaFoldDB" id="A0AAX4KKI8"/>
<dbReference type="Gene3D" id="4.10.1000.10">
    <property type="entry name" value="Zinc finger, CCCH-type"/>
    <property type="match status" value="1"/>
</dbReference>
<feature type="compositionally biased region" description="Low complexity" evidence="5">
    <location>
        <begin position="301"/>
        <end position="322"/>
    </location>
</feature>
<evidence type="ECO:0000256" key="3">
    <source>
        <dbReference type="ARBA" id="ARBA00022833"/>
    </source>
</evidence>
<feature type="compositionally biased region" description="Polar residues" evidence="5">
    <location>
        <begin position="1"/>
        <end position="17"/>
    </location>
</feature>
<dbReference type="SMART" id="SM01162">
    <property type="entry name" value="DUF1771"/>
    <property type="match status" value="1"/>
</dbReference>
<feature type="compositionally biased region" description="Low complexity" evidence="5">
    <location>
        <begin position="151"/>
        <end position="160"/>
    </location>
</feature>
<feature type="compositionally biased region" description="Polar residues" evidence="5">
    <location>
        <begin position="122"/>
        <end position="131"/>
    </location>
</feature>
<dbReference type="Pfam" id="PF14608">
    <property type="entry name" value="zf-CCCH_2"/>
    <property type="match status" value="1"/>
</dbReference>
<evidence type="ECO:0000256" key="5">
    <source>
        <dbReference type="SAM" id="MobiDB-lite"/>
    </source>
</evidence>
<evidence type="ECO:0000313" key="8">
    <source>
        <dbReference type="Proteomes" id="UP001358614"/>
    </source>
</evidence>
<dbReference type="SUPFAM" id="SSF90229">
    <property type="entry name" value="CCCH zinc finger"/>
    <property type="match status" value="1"/>
</dbReference>
<dbReference type="PANTHER" id="PTHR46651">
    <property type="entry name" value="POLYADENYLATE-BINDING PROTEIN-INTERACTING PROTEIN 7"/>
    <property type="match status" value="1"/>
</dbReference>
<dbReference type="InterPro" id="IPR053242">
    <property type="entry name" value="PAM2-like_domain"/>
</dbReference>
<feature type="region of interest" description="Disordered" evidence="5">
    <location>
        <begin position="1"/>
        <end position="93"/>
    </location>
</feature>
<evidence type="ECO:0000313" key="7">
    <source>
        <dbReference type="EMBL" id="WWD06935.1"/>
    </source>
</evidence>
<feature type="region of interest" description="Disordered" evidence="5">
    <location>
        <begin position="339"/>
        <end position="395"/>
    </location>
</feature>
<name>A0AAX4KKI8_9TREE</name>
<feature type="compositionally biased region" description="Low complexity" evidence="5">
    <location>
        <begin position="31"/>
        <end position="46"/>
    </location>
</feature>
<dbReference type="InterPro" id="IPR036855">
    <property type="entry name" value="Znf_CCCH_sf"/>
</dbReference>
<dbReference type="KEGG" id="ker:91103833"/>
<keyword evidence="1 4" id="KW-0479">Metal-binding</keyword>
<dbReference type="EMBL" id="CP144089">
    <property type="protein sequence ID" value="WWD06935.1"/>
    <property type="molecule type" value="Genomic_DNA"/>
</dbReference>
<dbReference type="Gene3D" id="3.30.1370.110">
    <property type="match status" value="1"/>
</dbReference>
<dbReference type="CDD" id="cd14279">
    <property type="entry name" value="CUE"/>
    <property type="match status" value="1"/>
</dbReference>
<dbReference type="GO" id="GO:0008270">
    <property type="term" value="F:zinc ion binding"/>
    <property type="evidence" value="ECO:0007669"/>
    <property type="project" value="UniProtKB-KW"/>
</dbReference>
<feature type="domain" description="C3H1-type" evidence="6">
    <location>
        <begin position="663"/>
        <end position="690"/>
    </location>
</feature>
<protein>
    <recommendedName>
        <fullName evidence="6">C3H1-type domain-containing protein</fullName>
    </recommendedName>
</protein>
<dbReference type="Proteomes" id="UP001358614">
    <property type="component" value="Chromosome 1"/>
</dbReference>
<proteinExistence type="predicted"/>
<feature type="compositionally biased region" description="Low complexity" evidence="5">
    <location>
        <begin position="77"/>
        <end position="87"/>
    </location>
</feature>
<feature type="region of interest" description="Disordered" evidence="5">
    <location>
        <begin position="122"/>
        <end position="184"/>
    </location>
</feature>
<dbReference type="SMART" id="SM00356">
    <property type="entry name" value="ZnF_C3H1"/>
    <property type="match status" value="2"/>
</dbReference>
<feature type="region of interest" description="Disordered" evidence="5">
    <location>
        <begin position="571"/>
        <end position="591"/>
    </location>
</feature>
<accession>A0AAX4KKI8</accession>
<feature type="domain" description="C3H1-type" evidence="6">
    <location>
        <begin position="639"/>
        <end position="662"/>
    </location>
</feature>
<keyword evidence="2 4" id="KW-0863">Zinc-finger</keyword>
<evidence type="ECO:0000256" key="4">
    <source>
        <dbReference type="PROSITE-ProRule" id="PRU00723"/>
    </source>
</evidence>
<dbReference type="PANTHER" id="PTHR46651:SF1">
    <property type="entry name" value="SMALL MUTS RELATED FAMILY PROTEIN"/>
    <property type="match status" value="1"/>
</dbReference>
<gene>
    <name evidence="7" type="ORF">V865_005032</name>
</gene>
<feature type="compositionally biased region" description="Low complexity" evidence="5">
    <location>
        <begin position="285"/>
        <end position="294"/>
    </location>
</feature>
<dbReference type="InterPro" id="IPR036063">
    <property type="entry name" value="Smr_dom_sf"/>
</dbReference>
<evidence type="ECO:0000256" key="1">
    <source>
        <dbReference type="ARBA" id="ARBA00022723"/>
    </source>
</evidence>
<dbReference type="PROSITE" id="PS50103">
    <property type="entry name" value="ZF_C3H1"/>
    <property type="match status" value="2"/>
</dbReference>
<sequence length="1022" mass="108280">MSDNKTSTSPPVDQDLSTATPTMGGGGGQGVFPTTTGTASSSGSSTPINYDDTTLRSPSPRKPSNINFLGLGVPSQTSSGTAGSSASLAPEPTPSLTVTTYPHLAHYIFGLLQNVNISPTKAATSSATGQHPLSVSSSGESDEDDSPSPPLTTSTSSTDDINPSLQTPKKQTTSRSETVGGISGAERDGLVKKIVELLDNEEEEKVKDVLKPFMGDLAKDEILMDQVCLDCMHRRKDDVEQVPYAPHFTPSRARGSPNPAVAHPLRPFTPTRVPSFRNRTPLGRPHSPSPALAQPAPPTVPSNSAAPASSSGHSASSGSPVISPRMLNAKAATFSPTARVASAGSTSSNTASNTAGGATSGSTPFLPSDPWKDITSDNPPRSASPFGAIGPTSMSRTNSSIAIAAPLFSDRSSPFHSPMGTPNRTTIKMPDVFNSPSGANTPTFSRTSSYKGVIPDDDDDDEFSPFGKGLPKLHHQDPSSYLNTEAKPFLPFGSSSGLNTAYSNDGYSESSFDSSMGQQGEMTDEEFAGSGMTPLDVLCSVFTSVPRSELEDALHRSGYDFESAMGYLVSQHTHHPRSGASTPQRVSSPRPLLGVGNRGGVGSVMGHHAPERGYFQQGGRSFRGDLSPGFVGGTRSPGGNAGKMCRYFLAGECRRSDCRFSHDIDRALCRFWLRGHCAKGPNCEFLHQLPNNLDPNALSSAMSHVEISSDGYAQQSSYTPADEFPDLLSAKIGRGARFDPSRNRFANAVKRATPGPAPTFQVSGMRQSPLLAHGQVSSSNISPSLVVALPKPSSRIKLRPPALLPTLKTGSATNEQYMSTRSTAIRLGHARNACLARAADAFRRGDGAAAKRFSREGKALNQRMLNESSEAAQVLVRERRTEAQLAIRERDPSWSDDPTDRSERGKECAGGLGVIMGTASRSVLGGEHLSSAERVEALLDLHTLHGGEGQEIAGQFLAELERENFRGLAYIVIGEEKHVGSQDPLRGASKVRLGTSIKQVLGEWGYAWNENAGVICVDPCRF</sequence>
<feature type="compositionally biased region" description="Polar residues" evidence="5">
    <location>
        <begin position="47"/>
        <end position="67"/>
    </location>
</feature>
<feature type="region of interest" description="Disordered" evidence="5">
    <location>
        <begin position="245"/>
        <end position="322"/>
    </location>
</feature>
<organism evidence="7 8">
    <name type="scientific">Kwoniella europaea PYCC6329</name>
    <dbReference type="NCBI Taxonomy" id="1423913"/>
    <lineage>
        <taxon>Eukaryota</taxon>
        <taxon>Fungi</taxon>
        <taxon>Dikarya</taxon>
        <taxon>Basidiomycota</taxon>
        <taxon>Agaricomycotina</taxon>
        <taxon>Tremellomycetes</taxon>
        <taxon>Tremellales</taxon>
        <taxon>Cryptococcaceae</taxon>
        <taxon>Kwoniella</taxon>
    </lineage>
</organism>
<reference evidence="7 8" key="1">
    <citation type="submission" date="2024-01" db="EMBL/GenBank/DDBJ databases">
        <title>Comparative genomics of Cryptococcus and Kwoniella reveals pathogenesis evolution and contrasting modes of karyotype evolution via chromosome fusion or intercentromeric recombination.</title>
        <authorList>
            <person name="Coelho M.A."/>
            <person name="David-Palma M."/>
            <person name="Shea T."/>
            <person name="Bowers K."/>
            <person name="McGinley-Smith S."/>
            <person name="Mohammad A.W."/>
            <person name="Gnirke A."/>
            <person name="Yurkov A.M."/>
            <person name="Nowrousian M."/>
            <person name="Sun S."/>
            <person name="Cuomo C.A."/>
            <person name="Heitman J."/>
        </authorList>
    </citation>
    <scope>NUCLEOTIDE SEQUENCE [LARGE SCALE GENOMIC DNA]</scope>
    <source>
        <strain evidence="7 8">PYCC6329</strain>
    </source>
</reference>
<dbReference type="InterPro" id="IPR000571">
    <property type="entry name" value="Znf_CCCH"/>
</dbReference>
<feature type="compositionally biased region" description="Polar residues" evidence="5">
    <location>
        <begin position="161"/>
        <end position="177"/>
    </location>
</feature>
<feature type="region of interest" description="Disordered" evidence="5">
    <location>
        <begin position="886"/>
        <end position="907"/>
    </location>
</feature>